<feature type="transmembrane region" description="Helical" evidence="5">
    <location>
        <begin position="66"/>
        <end position="87"/>
    </location>
</feature>
<dbReference type="InterPro" id="IPR010899">
    <property type="entry name" value="UPF0344"/>
</dbReference>
<dbReference type="Proteomes" id="UP000192486">
    <property type="component" value="Chromosome"/>
</dbReference>
<reference evidence="6 7" key="1">
    <citation type="submission" date="2016-04" db="EMBL/GenBank/DDBJ databases">
        <title>Comparative Genomics and Epigenetics of Sporosarcina ureae.</title>
        <authorList>
            <person name="Oliver A.S."/>
            <person name="Cooper K.K."/>
        </authorList>
    </citation>
    <scope>NUCLEOTIDE SEQUENCE [LARGE SCALE GENOMIC DNA]</scope>
    <source>
        <strain evidence="6 7">S204</strain>
    </source>
</reference>
<sequence length="124" mass="13917">MGFLTDTTHMHIFTWVVGIVLFLVAASMANGTKGKKITHMILRLFYVLIIITGAALFFKHMTIDSMLYGIKFVLGILTIGFMEMVLVRGNKGKNTGLMWILFIIALLATMFIGFKLPMGFNFFA</sequence>
<proteinExistence type="inferred from homology"/>
<keyword evidence="7" id="KW-1185">Reference proteome</keyword>
<gene>
    <name evidence="6" type="ORF">SporoS204_13805</name>
</gene>
<dbReference type="RefSeq" id="WP_029052488.1">
    <property type="nucleotide sequence ID" value="NZ_CP015108.1"/>
</dbReference>
<dbReference type="EMBL" id="CP015108">
    <property type="protein sequence ID" value="ARF15132.1"/>
    <property type="molecule type" value="Genomic_DNA"/>
</dbReference>
<evidence type="ECO:0000313" key="7">
    <source>
        <dbReference type="Proteomes" id="UP000192486"/>
    </source>
</evidence>
<evidence type="ECO:0000256" key="5">
    <source>
        <dbReference type="HAMAP-Rule" id="MF_01536"/>
    </source>
</evidence>
<feature type="transmembrane region" description="Helical" evidence="5">
    <location>
        <begin position="41"/>
        <end position="60"/>
    </location>
</feature>
<evidence type="ECO:0000256" key="4">
    <source>
        <dbReference type="ARBA" id="ARBA00023136"/>
    </source>
</evidence>
<name>A0ABN4YTC6_SPOUR</name>
<keyword evidence="2 5" id="KW-0812">Transmembrane</keyword>
<dbReference type="Pfam" id="PF07457">
    <property type="entry name" value="DUF1516"/>
    <property type="match status" value="1"/>
</dbReference>
<evidence type="ECO:0000256" key="1">
    <source>
        <dbReference type="ARBA" id="ARBA00022475"/>
    </source>
</evidence>
<protein>
    <recommendedName>
        <fullName evidence="5">UPF0344 protein SporoS204_13805</fullName>
    </recommendedName>
</protein>
<organism evidence="6 7">
    <name type="scientific">Sporosarcina ureae</name>
    <dbReference type="NCBI Taxonomy" id="1571"/>
    <lineage>
        <taxon>Bacteria</taxon>
        <taxon>Bacillati</taxon>
        <taxon>Bacillota</taxon>
        <taxon>Bacilli</taxon>
        <taxon>Bacillales</taxon>
        <taxon>Caryophanaceae</taxon>
        <taxon>Sporosarcina</taxon>
    </lineage>
</organism>
<evidence type="ECO:0000313" key="6">
    <source>
        <dbReference type="EMBL" id="ARF15132.1"/>
    </source>
</evidence>
<dbReference type="HAMAP" id="MF_01536">
    <property type="entry name" value="UPF0344"/>
    <property type="match status" value="1"/>
</dbReference>
<evidence type="ECO:0000256" key="2">
    <source>
        <dbReference type="ARBA" id="ARBA00022692"/>
    </source>
</evidence>
<comment type="similarity">
    <text evidence="5">Belongs to the UPF0344 family.</text>
</comment>
<keyword evidence="4 5" id="KW-0472">Membrane</keyword>
<feature type="transmembrane region" description="Helical" evidence="5">
    <location>
        <begin position="12"/>
        <end position="29"/>
    </location>
</feature>
<keyword evidence="3 5" id="KW-1133">Transmembrane helix</keyword>
<feature type="transmembrane region" description="Helical" evidence="5">
    <location>
        <begin position="99"/>
        <end position="118"/>
    </location>
</feature>
<accession>A0ABN4YTC6</accession>
<comment type="subcellular location">
    <subcellularLocation>
        <location evidence="5">Cell membrane</location>
        <topology evidence="5">Multi-pass membrane protein</topology>
    </subcellularLocation>
</comment>
<evidence type="ECO:0000256" key="3">
    <source>
        <dbReference type="ARBA" id="ARBA00022989"/>
    </source>
</evidence>
<keyword evidence="1 5" id="KW-1003">Cell membrane</keyword>